<organism evidence="2 3">
    <name type="scientific">Viridibacillus soli</name>
    <dbReference type="NCBI Taxonomy" id="2798301"/>
    <lineage>
        <taxon>Bacteria</taxon>
        <taxon>Bacillati</taxon>
        <taxon>Bacillota</taxon>
        <taxon>Bacilli</taxon>
        <taxon>Bacillales</taxon>
        <taxon>Caryophanaceae</taxon>
        <taxon>Viridibacillus</taxon>
    </lineage>
</organism>
<proteinExistence type="predicted"/>
<reference evidence="2 3" key="1">
    <citation type="submission" date="2020-12" db="EMBL/GenBank/DDBJ databases">
        <title>YIM B01967 draft genome.</title>
        <authorList>
            <person name="Yan X."/>
        </authorList>
    </citation>
    <scope>NUCLEOTIDE SEQUENCE [LARGE SCALE GENOMIC DNA]</scope>
    <source>
        <strain evidence="2 3">YIM B01967</strain>
    </source>
</reference>
<comment type="caution">
    <text evidence="2">The sequence shown here is derived from an EMBL/GenBank/DDBJ whole genome shotgun (WGS) entry which is preliminary data.</text>
</comment>
<evidence type="ECO:0000313" key="2">
    <source>
        <dbReference type="EMBL" id="MBK3494230.1"/>
    </source>
</evidence>
<feature type="domain" description="Knr4/Smi1-like" evidence="1">
    <location>
        <begin position="25"/>
        <end position="148"/>
    </location>
</feature>
<dbReference type="Proteomes" id="UP000618943">
    <property type="component" value="Unassembled WGS sequence"/>
</dbReference>
<evidence type="ECO:0000259" key="1">
    <source>
        <dbReference type="SMART" id="SM00860"/>
    </source>
</evidence>
<dbReference type="Gene3D" id="3.40.1580.10">
    <property type="entry name" value="SMI1/KNR4-like"/>
    <property type="match status" value="1"/>
</dbReference>
<protein>
    <submittedName>
        <fullName evidence="2">SMI1/KNR4 family protein</fullName>
    </submittedName>
</protein>
<name>A0ABS1H486_9BACL</name>
<evidence type="ECO:0000313" key="3">
    <source>
        <dbReference type="Proteomes" id="UP000618943"/>
    </source>
</evidence>
<dbReference type="SMART" id="SM00860">
    <property type="entry name" value="SMI1_KNR4"/>
    <property type="match status" value="1"/>
</dbReference>
<dbReference type="InterPro" id="IPR018958">
    <property type="entry name" value="Knr4/Smi1-like_dom"/>
</dbReference>
<gene>
    <name evidence="2" type="ORF">JFL43_05040</name>
</gene>
<dbReference type="EMBL" id="JAEOAH010000004">
    <property type="protein sequence ID" value="MBK3494230.1"/>
    <property type="molecule type" value="Genomic_DNA"/>
</dbReference>
<dbReference type="InterPro" id="IPR037883">
    <property type="entry name" value="Knr4/Smi1-like_sf"/>
</dbReference>
<keyword evidence="3" id="KW-1185">Reference proteome</keyword>
<sequence length="154" mass="17013">MKLSPYEAAKKILLSEADIANFIGPQSSELLERVEDALNLKIIGSYREFLLTFGAGFFSGVKILGIPGDDFGNPSLLNGVSYTLTLRKEVGLPCNLLVIYNPGNGELFCLDFHQIKDDEPEIVSFMPEVGMGLQYDAIADSFGEFLYEIVCDEF</sequence>
<accession>A0ABS1H486</accession>
<dbReference type="RefSeq" id="WP_200748192.1">
    <property type="nucleotide sequence ID" value="NZ_JAEOAH010000004.1"/>
</dbReference>
<dbReference type="SUPFAM" id="SSF160631">
    <property type="entry name" value="SMI1/KNR4-like"/>
    <property type="match status" value="1"/>
</dbReference>
<dbReference type="Pfam" id="PF14567">
    <property type="entry name" value="SUKH_5"/>
    <property type="match status" value="1"/>
</dbReference>